<keyword evidence="2" id="KW-1185">Reference proteome</keyword>
<organism evidence="1 2">
    <name type="scientific">Diversispora epigaea</name>
    <dbReference type="NCBI Taxonomy" id="1348612"/>
    <lineage>
        <taxon>Eukaryota</taxon>
        <taxon>Fungi</taxon>
        <taxon>Fungi incertae sedis</taxon>
        <taxon>Mucoromycota</taxon>
        <taxon>Glomeromycotina</taxon>
        <taxon>Glomeromycetes</taxon>
        <taxon>Diversisporales</taxon>
        <taxon>Diversisporaceae</taxon>
        <taxon>Diversispora</taxon>
    </lineage>
</organism>
<dbReference type="Proteomes" id="UP000266861">
    <property type="component" value="Unassembled WGS sequence"/>
</dbReference>
<accession>A0A397JJN9</accession>
<gene>
    <name evidence="1" type="ORF">Glove_66g132</name>
</gene>
<reference evidence="1 2" key="1">
    <citation type="submission" date="2018-08" db="EMBL/GenBank/DDBJ databases">
        <title>Genome and evolution of the arbuscular mycorrhizal fungus Diversispora epigaea (formerly Glomus versiforme) and its bacterial endosymbionts.</title>
        <authorList>
            <person name="Sun X."/>
            <person name="Fei Z."/>
            <person name="Harrison M."/>
        </authorList>
    </citation>
    <scope>NUCLEOTIDE SEQUENCE [LARGE SCALE GENOMIC DNA]</scope>
    <source>
        <strain evidence="1 2">IT104</strain>
    </source>
</reference>
<name>A0A397JJN9_9GLOM</name>
<evidence type="ECO:0000313" key="2">
    <source>
        <dbReference type="Proteomes" id="UP000266861"/>
    </source>
</evidence>
<comment type="caution">
    <text evidence="1">The sequence shown here is derived from an EMBL/GenBank/DDBJ whole genome shotgun (WGS) entry which is preliminary data.</text>
</comment>
<protein>
    <submittedName>
        <fullName evidence="1">Uncharacterized protein</fullName>
    </submittedName>
</protein>
<proteinExistence type="predicted"/>
<dbReference type="EMBL" id="PQFF01000063">
    <property type="protein sequence ID" value="RHZ85374.1"/>
    <property type="molecule type" value="Genomic_DNA"/>
</dbReference>
<sequence>MVHITEKVILKQYICRLVAIDLGGNLKIRKTKTCAIEKIILRYKNKMHIARNLRDNLTMALICALGESNNVRFYILTGTQRYLVKSVSCDYDKNRFSVLSKGGQIFIWGIKNSHVKKDSTFDNYLNEECLEKLNLEFERIREIM</sequence>
<evidence type="ECO:0000313" key="1">
    <source>
        <dbReference type="EMBL" id="RHZ85374.1"/>
    </source>
</evidence>
<dbReference type="AlphaFoldDB" id="A0A397JJN9"/>